<reference evidence="1 3" key="1">
    <citation type="journal article" date="2011" name="Nature">
        <title>The Medicago genome provides insight into the evolution of rhizobial symbioses.</title>
        <authorList>
            <person name="Young N.D."/>
            <person name="Debelle F."/>
            <person name="Oldroyd G.E."/>
            <person name="Geurts R."/>
            <person name="Cannon S.B."/>
            <person name="Udvardi M.K."/>
            <person name="Benedito V.A."/>
            <person name="Mayer K.F."/>
            <person name="Gouzy J."/>
            <person name="Schoof H."/>
            <person name="Van de Peer Y."/>
            <person name="Proost S."/>
            <person name="Cook D.R."/>
            <person name="Meyers B.C."/>
            <person name="Spannagl M."/>
            <person name="Cheung F."/>
            <person name="De Mita S."/>
            <person name="Krishnakumar V."/>
            <person name="Gundlach H."/>
            <person name="Zhou S."/>
            <person name="Mudge J."/>
            <person name="Bharti A.K."/>
            <person name="Murray J.D."/>
            <person name="Naoumkina M.A."/>
            <person name="Rosen B."/>
            <person name="Silverstein K.A."/>
            <person name="Tang H."/>
            <person name="Rombauts S."/>
            <person name="Zhao P.X."/>
            <person name="Zhou P."/>
            <person name="Barbe V."/>
            <person name="Bardou P."/>
            <person name="Bechner M."/>
            <person name="Bellec A."/>
            <person name="Berger A."/>
            <person name="Berges H."/>
            <person name="Bidwell S."/>
            <person name="Bisseling T."/>
            <person name="Choisne N."/>
            <person name="Couloux A."/>
            <person name="Denny R."/>
            <person name="Deshpande S."/>
            <person name="Dai X."/>
            <person name="Doyle J.J."/>
            <person name="Dudez A.M."/>
            <person name="Farmer A.D."/>
            <person name="Fouteau S."/>
            <person name="Franken C."/>
            <person name="Gibelin C."/>
            <person name="Gish J."/>
            <person name="Goldstein S."/>
            <person name="Gonzalez A.J."/>
            <person name="Green P.J."/>
            <person name="Hallab A."/>
            <person name="Hartog M."/>
            <person name="Hua A."/>
            <person name="Humphray S.J."/>
            <person name="Jeong D.H."/>
            <person name="Jing Y."/>
            <person name="Jocker A."/>
            <person name="Kenton S.M."/>
            <person name="Kim D.J."/>
            <person name="Klee K."/>
            <person name="Lai H."/>
            <person name="Lang C."/>
            <person name="Lin S."/>
            <person name="Macmil S.L."/>
            <person name="Magdelenat G."/>
            <person name="Matthews L."/>
            <person name="McCorrison J."/>
            <person name="Monaghan E.L."/>
            <person name="Mun J.H."/>
            <person name="Najar F.Z."/>
            <person name="Nicholson C."/>
            <person name="Noirot C."/>
            <person name="O'Bleness M."/>
            <person name="Paule C.R."/>
            <person name="Poulain J."/>
            <person name="Prion F."/>
            <person name="Qin B."/>
            <person name="Qu C."/>
            <person name="Retzel E.F."/>
            <person name="Riddle C."/>
            <person name="Sallet E."/>
            <person name="Samain S."/>
            <person name="Samson N."/>
            <person name="Sanders I."/>
            <person name="Saurat O."/>
            <person name="Scarpelli C."/>
            <person name="Schiex T."/>
            <person name="Segurens B."/>
            <person name="Severin A.J."/>
            <person name="Sherrier D.J."/>
            <person name="Shi R."/>
            <person name="Sims S."/>
            <person name="Singer S.R."/>
            <person name="Sinharoy S."/>
            <person name="Sterck L."/>
            <person name="Viollet A."/>
            <person name="Wang B.B."/>
            <person name="Wang K."/>
            <person name="Wang M."/>
            <person name="Wang X."/>
            <person name="Warfsmann J."/>
            <person name="Weissenbach J."/>
            <person name="White D.D."/>
            <person name="White J.D."/>
            <person name="Wiley G.B."/>
            <person name="Wincker P."/>
            <person name="Xing Y."/>
            <person name="Yang L."/>
            <person name="Yao Z."/>
            <person name="Ying F."/>
            <person name="Zhai J."/>
            <person name="Zhou L."/>
            <person name="Zuber A."/>
            <person name="Denarie J."/>
            <person name="Dixon R.A."/>
            <person name="May G.D."/>
            <person name="Schwartz D.C."/>
            <person name="Rogers J."/>
            <person name="Quetier F."/>
            <person name="Town C.D."/>
            <person name="Roe B.A."/>
        </authorList>
    </citation>
    <scope>NUCLEOTIDE SEQUENCE [LARGE SCALE GENOMIC DNA]</scope>
    <source>
        <strain evidence="1">A17</strain>
        <strain evidence="2 3">cv. Jemalong A17</strain>
    </source>
</reference>
<reference evidence="2" key="3">
    <citation type="submission" date="2015-04" db="UniProtKB">
        <authorList>
            <consortium name="EnsemblPlants"/>
        </authorList>
    </citation>
    <scope>IDENTIFICATION</scope>
    <source>
        <strain evidence="2">cv. Jemalong A17</strain>
    </source>
</reference>
<dbReference type="AlphaFoldDB" id="A0A072V3Z2"/>
<evidence type="ECO:0000313" key="1">
    <source>
        <dbReference type="EMBL" id="KEH36749.1"/>
    </source>
</evidence>
<dbReference type="HOGENOM" id="CLU_2945140_0_0_1"/>
<evidence type="ECO:0000313" key="2">
    <source>
        <dbReference type="EnsemblPlants" id="KEH36749"/>
    </source>
</evidence>
<accession>A0A072V3Z2</accession>
<reference evidence="1 3" key="2">
    <citation type="journal article" date="2014" name="BMC Genomics">
        <title>An improved genome release (version Mt4.0) for the model legume Medicago truncatula.</title>
        <authorList>
            <person name="Tang H."/>
            <person name="Krishnakumar V."/>
            <person name="Bidwell S."/>
            <person name="Rosen B."/>
            <person name="Chan A."/>
            <person name="Zhou S."/>
            <person name="Gentzbittel L."/>
            <person name="Childs K.L."/>
            <person name="Yandell M."/>
            <person name="Gundlach H."/>
            <person name="Mayer K.F."/>
            <person name="Schwartz D.C."/>
            <person name="Town C.D."/>
        </authorList>
    </citation>
    <scope>GENOME REANNOTATION</scope>
    <source>
        <strain evidence="1">A17</strain>
        <strain evidence="2 3">cv. Jemalong A17</strain>
    </source>
</reference>
<sequence>MKNISLFFPPLMGRGTQDNGTTMKSLVYDSFEPISSKIDMELLWYTHNFECTGTLVAQNL</sequence>
<dbReference type="EMBL" id="CM001218">
    <property type="protein sequence ID" value="KEH36749.1"/>
    <property type="molecule type" value="Genomic_DNA"/>
</dbReference>
<organism evidence="1 3">
    <name type="scientific">Medicago truncatula</name>
    <name type="common">Barrel medic</name>
    <name type="synonym">Medicago tribuloides</name>
    <dbReference type="NCBI Taxonomy" id="3880"/>
    <lineage>
        <taxon>Eukaryota</taxon>
        <taxon>Viridiplantae</taxon>
        <taxon>Streptophyta</taxon>
        <taxon>Embryophyta</taxon>
        <taxon>Tracheophyta</taxon>
        <taxon>Spermatophyta</taxon>
        <taxon>Magnoliopsida</taxon>
        <taxon>eudicotyledons</taxon>
        <taxon>Gunneridae</taxon>
        <taxon>Pentapetalae</taxon>
        <taxon>rosids</taxon>
        <taxon>fabids</taxon>
        <taxon>Fabales</taxon>
        <taxon>Fabaceae</taxon>
        <taxon>Papilionoideae</taxon>
        <taxon>50 kb inversion clade</taxon>
        <taxon>NPAAA clade</taxon>
        <taxon>Hologalegina</taxon>
        <taxon>IRL clade</taxon>
        <taxon>Trifolieae</taxon>
        <taxon>Medicago</taxon>
    </lineage>
</organism>
<dbReference type="EnsemblPlants" id="KEH36749">
    <property type="protein sequence ID" value="KEH36749"/>
    <property type="gene ID" value="MTR_2g021960"/>
</dbReference>
<protein>
    <submittedName>
        <fullName evidence="1 2">Uncharacterized protein</fullName>
    </submittedName>
</protein>
<dbReference type="Proteomes" id="UP000002051">
    <property type="component" value="Chromosome 2"/>
</dbReference>
<gene>
    <name evidence="1" type="ordered locus">MTR_2g021960</name>
</gene>
<evidence type="ECO:0000313" key="3">
    <source>
        <dbReference type="Proteomes" id="UP000002051"/>
    </source>
</evidence>
<keyword evidence="3" id="KW-1185">Reference proteome</keyword>
<proteinExistence type="predicted"/>
<name>A0A072V3Z2_MEDTR</name>